<evidence type="ECO:0000313" key="3">
    <source>
        <dbReference type="Proteomes" id="UP000184386"/>
    </source>
</evidence>
<dbReference type="NCBIfam" id="TIGR03725">
    <property type="entry name" value="T6A_YeaZ"/>
    <property type="match status" value="1"/>
</dbReference>
<name>A0A1M7DQY4_9FIRM</name>
<dbReference type="SUPFAM" id="SSF53067">
    <property type="entry name" value="Actin-like ATPase domain"/>
    <property type="match status" value="2"/>
</dbReference>
<dbReference type="InterPro" id="IPR043129">
    <property type="entry name" value="ATPase_NBD"/>
</dbReference>
<accession>A0A1M7DQY4</accession>
<dbReference type="InterPro" id="IPR022496">
    <property type="entry name" value="T6A_TsaB"/>
</dbReference>
<dbReference type="RefSeq" id="WP_073280617.1">
    <property type="nucleotide sequence ID" value="NZ_FRAC01000061.1"/>
</dbReference>
<evidence type="ECO:0000259" key="1">
    <source>
        <dbReference type="Pfam" id="PF00814"/>
    </source>
</evidence>
<feature type="domain" description="Gcp-like" evidence="1">
    <location>
        <begin position="23"/>
        <end position="225"/>
    </location>
</feature>
<dbReference type="GO" id="GO:0002949">
    <property type="term" value="P:tRNA threonylcarbamoyladenosine modification"/>
    <property type="evidence" value="ECO:0007669"/>
    <property type="project" value="InterPro"/>
</dbReference>
<gene>
    <name evidence="2" type="ORF">SAMN02745136_05763</name>
</gene>
<keyword evidence="3" id="KW-1185">Reference proteome</keyword>
<dbReference type="PANTHER" id="PTHR11735:SF11">
    <property type="entry name" value="TRNA THREONYLCARBAMOYLADENOSINE BIOSYNTHESIS PROTEIN TSAB"/>
    <property type="match status" value="1"/>
</dbReference>
<dbReference type="STRING" id="1121322.SAMN02745136_05763"/>
<dbReference type="PANTHER" id="PTHR11735">
    <property type="entry name" value="TRNA N6-ADENOSINE THREONYLCARBAMOYLTRANSFERASE"/>
    <property type="match status" value="1"/>
</dbReference>
<sequence>MKILALDSSGLVASAAVVTEDKVLAEFTVNNKKTHSQTLLPMVDEVLKIIDMDIKDMDAIAVAGGPGSFTGLRIGASTAKGLALVCNIPIVNIPTVDSLAYNLYGTDKLLCPMMDARRNQVYTGLYEWREGKFHVLLPQFAAEVEELAEKLNEYNREVIFLGDGVEAQLQKFVPLLKVPYLTAPIHLSKQRAAVLGALGIEYYKAGITEDADTFEPVYLRMSQAERERAEKLESQT</sequence>
<reference evidence="2 3" key="1">
    <citation type="submission" date="2016-11" db="EMBL/GenBank/DDBJ databases">
        <authorList>
            <person name="Jaros S."/>
            <person name="Januszkiewicz K."/>
            <person name="Wedrychowicz H."/>
        </authorList>
    </citation>
    <scope>NUCLEOTIDE SEQUENCE [LARGE SCALE GENOMIC DNA]</scope>
    <source>
        <strain evidence="2 3">DSM 15929</strain>
    </source>
</reference>
<dbReference type="CDD" id="cd24032">
    <property type="entry name" value="ASKHA_NBD_TsaB"/>
    <property type="match status" value="1"/>
</dbReference>
<dbReference type="Proteomes" id="UP000184386">
    <property type="component" value="Unassembled WGS sequence"/>
</dbReference>
<evidence type="ECO:0000313" key="2">
    <source>
        <dbReference type="EMBL" id="SHL81921.1"/>
    </source>
</evidence>
<proteinExistence type="predicted"/>
<dbReference type="EMBL" id="FRAC01000061">
    <property type="protein sequence ID" value="SHL81921.1"/>
    <property type="molecule type" value="Genomic_DNA"/>
</dbReference>
<protein>
    <submittedName>
        <fullName evidence="2">tRNA threonylcarbamoyl adenosine modification protein YeaZ</fullName>
    </submittedName>
</protein>
<dbReference type="InterPro" id="IPR000905">
    <property type="entry name" value="Gcp-like_dom"/>
</dbReference>
<organism evidence="2 3">
    <name type="scientific">Anaerocolumna jejuensis DSM 15929</name>
    <dbReference type="NCBI Taxonomy" id="1121322"/>
    <lineage>
        <taxon>Bacteria</taxon>
        <taxon>Bacillati</taxon>
        <taxon>Bacillota</taxon>
        <taxon>Clostridia</taxon>
        <taxon>Lachnospirales</taxon>
        <taxon>Lachnospiraceae</taxon>
        <taxon>Anaerocolumna</taxon>
    </lineage>
</organism>
<dbReference type="OrthoDB" id="9784166at2"/>
<dbReference type="Pfam" id="PF00814">
    <property type="entry name" value="TsaD"/>
    <property type="match status" value="1"/>
</dbReference>
<dbReference type="AlphaFoldDB" id="A0A1M7DQY4"/>
<dbReference type="GO" id="GO:0005829">
    <property type="term" value="C:cytosol"/>
    <property type="evidence" value="ECO:0007669"/>
    <property type="project" value="TreeGrafter"/>
</dbReference>
<dbReference type="Gene3D" id="3.30.420.40">
    <property type="match status" value="2"/>
</dbReference>